<sequence>MYALLTMFDALDHIHLGSIMTISFFRVKGHLKAITLHGEPYITRVSRGHTRDFFDETLYSMGLIRVARTNPRVCWLKGLPPEEFAEAAEAEAPAAGRVPPHQPKPNSLQFFPCSSSAVPPDERCAAIEAPCNRIEAHMDHECDARYYSHILLEGMCSTADVDTTQTFCHPYPARDAHEED</sequence>
<dbReference type="AlphaFoldDB" id="A0AAV2EB21"/>
<dbReference type="Proteomes" id="UP001497516">
    <property type="component" value="Chromosome 4"/>
</dbReference>
<gene>
    <name evidence="1" type="ORF">LTRI10_LOCUS24238</name>
</gene>
<dbReference type="EMBL" id="OZ034817">
    <property type="protein sequence ID" value="CAL1382937.1"/>
    <property type="molecule type" value="Genomic_DNA"/>
</dbReference>
<organism evidence="1 2">
    <name type="scientific">Linum trigynum</name>
    <dbReference type="NCBI Taxonomy" id="586398"/>
    <lineage>
        <taxon>Eukaryota</taxon>
        <taxon>Viridiplantae</taxon>
        <taxon>Streptophyta</taxon>
        <taxon>Embryophyta</taxon>
        <taxon>Tracheophyta</taxon>
        <taxon>Spermatophyta</taxon>
        <taxon>Magnoliopsida</taxon>
        <taxon>eudicotyledons</taxon>
        <taxon>Gunneridae</taxon>
        <taxon>Pentapetalae</taxon>
        <taxon>rosids</taxon>
        <taxon>fabids</taxon>
        <taxon>Malpighiales</taxon>
        <taxon>Linaceae</taxon>
        <taxon>Linum</taxon>
    </lineage>
</organism>
<evidence type="ECO:0000313" key="2">
    <source>
        <dbReference type="Proteomes" id="UP001497516"/>
    </source>
</evidence>
<keyword evidence="2" id="KW-1185">Reference proteome</keyword>
<reference evidence="1 2" key="1">
    <citation type="submission" date="2024-04" db="EMBL/GenBank/DDBJ databases">
        <authorList>
            <person name="Fracassetti M."/>
        </authorList>
    </citation>
    <scope>NUCLEOTIDE SEQUENCE [LARGE SCALE GENOMIC DNA]</scope>
</reference>
<name>A0AAV2EB21_9ROSI</name>
<accession>A0AAV2EB21</accession>
<protein>
    <submittedName>
        <fullName evidence="1">Uncharacterized protein</fullName>
    </submittedName>
</protein>
<proteinExistence type="predicted"/>
<evidence type="ECO:0000313" key="1">
    <source>
        <dbReference type="EMBL" id="CAL1382937.1"/>
    </source>
</evidence>